<reference evidence="1" key="1">
    <citation type="submission" date="2017-06" db="EMBL/GenBank/DDBJ databases">
        <title>Novel phages from South African skin metaviromes.</title>
        <authorList>
            <person name="van Zyl L.J."/>
            <person name="Abrahams Y."/>
            <person name="Stander E.A."/>
            <person name="Kirby B.M."/>
            <person name="Clavaud C."/>
            <person name="Farcet C."/>
            <person name="Breton L."/>
            <person name="Trindade M.I."/>
        </authorList>
    </citation>
    <scope>NUCLEOTIDE SEQUENCE</scope>
</reference>
<dbReference type="EMBL" id="MF417871">
    <property type="protein sequence ID" value="ASN68095.1"/>
    <property type="molecule type" value="Genomic_DNA"/>
</dbReference>
<proteinExistence type="predicted"/>
<organism evidence="1">
    <name type="scientific">uncultured Caudovirales phage</name>
    <dbReference type="NCBI Taxonomy" id="2100421"/>
    <lineage>
        <taxon>Viruses</taxon>
        <taxon>Duplodnaviria</taxon>
        <taxon>Heunggongvirae</taxon>
        <taxon>Uroviricota</taxon>
        <taxon>Caudoviricetes</taxon>
        <taxon>Peduoviridae</taxon>
        <taxon>Maltschvirus</taxon>
        <taxon>Maltschvirus maltsch</taxon>
    </lineage>
</organism>
<evidence type="ECO:0000313" key="1">
    <source>
        <dbReference type="EMBL" id="ASN68095.1"/>
    </source>
</evidence>
<gene>
    <name evidence="1" type="ORF">8F11_60</name>
</gene>
<protein>
    <submittedName>
        <fullName evidence="1">Uncharacterized protein</fullName>
    </submittedName>
</protein>
<accession>A0A2H4IZQ8</accession>
<name>A0A2H4IZQ8_9CAUD</name>
<sequence>MDWNLVEVTDYVTYHAVDNEDFLASDDTAKLRFLNVGERTLRRAFKGYAIPNEACYLFACVLNANFNDTTVMAQRGIAGFSVDGISFTFKDWAKGELSDLITDDIRDLITEANPDIDSNNGRIKWVTL</sequence>